<reference evidence="1 2" key="1">
    <citation type="submission" date="2013-05" db="EMBL/GenBank/DDBJ databases">
        <title>Genome Sequence of Streptomyces fradiae.</title>
        <authorList>
            <person name="Kirby R."/>
        </authorList>
    </citation>
    <scope>NUCLEOTIDE SEQUENCE [LARGE SCALE GENOMIC DNA]</scope>
    <source>
        <strain evidence="1 2">ATCC 10745</strain>
    </source>
</reference>
<evidence type="ECO:0000313" key="2">
    <source>
        <dbReference type="Proteomes" id="UP000731519"/>
    </source>
</evidence>
<name>A0ABQ6XYA0_STRFR</name>
<keyword evidence="2" id="KW-1185">Reference proteome</keyword>
<sequence length="33" mass="4053">MAVECLRSWKRMRRRPALRRSVRKVRVSVVELQ</sequence>
<protein>
    <submittedName>
        <fullName evidence="1">Uncharacterized protein</fullName>
    </submittedName>
</protein>
<dbReference type="Proteomes" id="UP000731519">
    <property type="component" value="Unassembled WGS sequence"/>
</dbReference>
<evidence type="ECO:0000313" key="1">
    <source>
        <dbReference type="EMBL" id="KAF0650724.1"/>
    </source>
</evidence>
<comment type="caution">
    <text evidence="1">The sequence shown here is derived from an EMBL/GenBank/DDBJ whole genome shotgun (WGS) entry which is preliminary data.</text>
</comment>
<gene>
    <name evidence="1" type="ORF">K701_06935</name>
</gene>
<organism evidence="1 2">
    <name type="scientific">Streptomyces fradiae ATCC 10745 = DSM 40063</name>
    <dbReference type="NCBI Taxonomy" id="1319510"/>
    <lineage>
        <taxon>Bacteria</taxon>
        <taxon>Bacillati</taxon>
        <taxon>Actinomycetota</taxon>
        <taxon>Actinomycetes</taxon>
        <taxon>Kitasatosporales</taxon>
        <taxon>Streptomycetaceae</taxon>
        <taxon>Streptomyces</taxon>
    </lineage>
</organism>
<dbReference type="EMBL" id="ASYR01000007">
    <property type="protein sequence ID" value="KAF0650724.1"/>
    <property type="molecule type" value="Genomic_DNA"/>
</dbReference>
<accession>A0ABQ6XYA0</accession>
<proteinExistence type="predicted"/>